<keyword evidence="2" id="KW-0472">Membrane</keyword>
<name>I0IIB3_PHYMF</name>
<sequence>MQQPSFRGGFTLLELLVVIAIIAAVAALSVPVMTKAFGVAAETQCISNLRSMTQANAAYTVDFKRRFPAGHGHDVWFLNVVGARGATSSSINRDADRRVLNPYLDGAVEVAVCPLDRGTTRAGSSTIAALWGTSYSYVDNGAATSLRRTLNGIWSLEGFGLNDVSSPATKSVFTDYIHHRSLAESEQHAWHGVEKGHLRTGMGFVDGHAETVRMKVEPTVLNPPLVRHSFGEIEAMAKSDPYY</sequence>
<keyword evidence="1" id="KW-0488">Methylation</keyword>
<dbReference type="SUPFAM" id="SSF54523">
    <property type="entry name" value="Pili subunits"/>
    <property type="match status" value="1"/>
</dbReference>
<evidence type="ECO:0000256" key="2">
    <source>
        <dbReference type="SAM" id="Phobius"/>
    </source>
</evidence>
<organism evidence="3 4">
    <name type="scientific">Phycisphaera mikurensis (strain NBRC 102666 / KCTC 22515 / FYK2301M01)</name>
    <dbReference type="NCBI Taxonomy" id="1142394"/>
    <lineage>
        <taxon>Bacteria</taxon>
        <taxon>Pseudomonadati</taxon>
        <taxon>Planctomycetota</taxon>
        <taxon>Phycisphaerae</taxon>
        <taxon>Phycisphaerales</taxon>
        <taxon>Phycisphaeraceae</taxon>
        <taxon>Phycisphaera</taxon>
    </lineage>
</organism>
<dbReference type="eggNOG" id="COG2165">
    <property type="taxonomic scope" value="Bacteria"/>
</dbReference>
<evidence type="ECO:0000256" key="1">
    <source>
        <dbReference type="ARBA" id="ARBA00022481"/>
    </source>
</evidence>
<protein>
    <recommendedName>
        <fullName evidence="5">Prepilin-type N-terminal cleavage/methylation domain-containing protein</fullName>
    </recommendedName>
</protein>
<dbReference type="HOGENOM" id="CLU_1141758_0_0_0"/>
<proteinExistence type="predicted"/>
<dbReference type="PANTHER" id="PTHR30093">
    <property type="entry name" value="GENERAL SECRETION PATHWAY PROTEIN G"/>
    <property type="match status" value="1"/>
</dbReference>
<feature type="transmembrane region" description="Helical" evidence="2">
    <location>
        <begin position="12"/>
        <end position="33"/>
    </location>
</feature>
<dbReference type="KEGG" id="phm:PSMK_28420"/>
<dbReference type="GO" id="GO:0015628">
    <property type="term" value="P:protein secretion by the type II secretion system"/>
    <property type="evidence" value="ECO:0007669"/>
    <property type="project" value="InterPro"/>
</dbReference>
<dbReference type="OrthoDB" id="209819at2"/>
<dbReference type="EMBL" id="AP012338">
    <property type="protein sequence ID" value="BAM05001.1"/>
    <property type="molecule type" value="Genomic_DNA"/>
</dbReference>
<dbReference type="InterPro" id="IPR000983">
    <property type="entry name" value="Bac_GSPG_pilin"/>
</dbReference>
<evidence type="ECO:0008006" key="5">
    <source>
        <dbReference type="Google" id="ProtNLM"/>
    </source>
</evidence>
<gene>
    <name evidence="3" type="ordered locus">PSMK_28420</name>
</gene>
<dbReference type="AlphaFoldDB" id="I0IIB3"/>
<dbReference type="STRING" id="1142394.PSMK_28420"/>
<evidence type="ECO:0000313" key="4">
    <source>
        <dbReference type="Proteomes" id="UP000007881"/>
    </source>
</evidence>
<keyword evidence="4" id="KW-1185">Reference proteome</keyword>
<dbReference type="PROSITE" id="PS00409">
    <property type="entry name" value="PROKAR_NTER_METHYL"/>
    <property type="match status" value="1"/>
</dbReference>
<dbReference type="Gene3D" id="3.30.700.10">
    <property type="entry name" value="Glycoprotein, Type 4 Pilin"/>
    <property type="match status" value="1"/>
</dbReference>
<keyword evidence="2" id="KW-1133">Transmembrane helix</keyword>
<dbReference type="Pfam" id="PF07963">
    <property type="entry name" value="N_methyl"/>
    <property type="match status" value="1"/>
</dbReference>
<dbReference type="Proteomes" id="UP000007881">
    <property type="component" value="Chromosome"/>
</dbReference>
<reference evidence="3 4" key="1">
    <citation type="submission" date="2012-02" db="EMBL/GenBank/DDBJ databases">
        <title>Complete genome sequence of Phycisphaera mikurensis NBRC 102666.</title>
        <authorList>
            <person name="Ankai A."/>
            <person name="Hosoyama A."/>
            <person name="Terui Y."/>
            <person name="Sekine M."/>
            <person name="Fukai R."/>
            <person name="Kato Y."/>
            <person name="Nakamura S."/>
            <person name="Yamada-Narita S."/>
            <person name="Kawakoshi A."/>
            <person name="Fukunaga Y."/>
            <person name="Yamazaki S."/>
            <person name="Fujita N."/>
        </authorList>
    </citation>
    <scope>NUCLEOTIDE SEQUENCE [LARGE SCALE GENOMIC DNA]</scope>
    <source>
        <strain evidence="4">NBRC 102666 / KCTC 22515 / FYK2301M01</strain>
    </source>
</reference>
<dbReference type="InterPro" id="IPR045584">
    <property type="entry name" value="Pilin-like"/>
</dbReference>
<evidence type="ECO:0000313" key="3">
    <source>
        <dbReference type="EMBL" id="BAM05001.1"/>
    </source>
</evidence>
<dbReference type="GO" id="GO:0015627">
    <property type="term" value="C:type II protein secretion system complex"/>
    <property type="evidence" value="ECO:0007669"/>
    <property type="project" value="InterPro"/>
</dbReference>
<accession>I0IIB3</accession>
<keyword evidence="2" id="KW-0812">Transmembrane</keyword>
<dbReference type="NCBIfam" id="TIGR02532">
    <property type="entry name" value="IV_pilin_GFxxxE"/>
    <property type="match status" value="1"/>
</dbReference>
<dbReference type="InterPro" id="IPR012902">
    <property type="entry name" value="N_methyl_site"/>
</dbReference>
<dbReference type="PANTHER" id="PTHR30093:SF2">
    <property type="entry name" value="TYPE II SECRETION SYSTEM PROTEIN H"/>
    <property type="match status" value="1"/>
</dbReference>
<dbReference type="PRINTS" id="PR00813">
    <property type="entry name" value="BCTERIALGSPG"/>
</dbReference>
<dbReference type="RefSeq" id="WP_014438211.1">
    <property type="nucleotide sequence ID" value="NC_017080.1"/>
</dbReference>